<dbReference type="Proteomes" id="UP000626109">
    <property type="component" value="Unassembled WGS sequence"/>
</dbReference>
<gene>
    <name evidence="2" type="ORF">PGLA2088_LOCUS42060</name>
</gene>
<sequence>MATAQAQEDAKMEMRKRRQDIAKETLALNNRARAAFIQMQCEPDERKIVKMMTDLGFDMPKLPERQDGEGGEEQKAGF</sequence>
<organism evidence="2 3">
    <name type="scientific">Polarella glacialis</name>
    <name type="common">Dinoflagellate</name>
    <dbReference type="NCBI Taxonomy" id="89957"/>
    <lineage>
        <taxon>Eukaryota</taxon>
        <taxon>Sar</taxon>
        <taxon>Alveolata</taxon>
        <taxon>Dinophyceae</taxon>
        <taxon>Suessiales</taxon>
        <taxon>Suessiaceae</taxon>
        <taxon>Polarella</taxon>
    </lineage>
</organism>
<evidence type="ECO:0000313" key="2">
    <source>
        <dbReference type="EMBL" id="CAE8721668.1"/>
    </source>
</evidence>
<proteinExistence type="predicted"/>
<comment type="caution">
    <text evidence="2">The sequence shown here is derived from an EMBL/GenBank/DDBJ whole genome shotgun (WGS) entry which is preliminary data.</text>
</comment>
<accession>A0A813L3D1</accession>
<feature type="region of interest" description="Disordered" evidence="1">
    <location>
        <begin position="58"/>
        <end position="78"/>
    </location>
</feature>
<feature type="compositionally biased region" description="Basic and acidic residues" evidence="1">
    <location>
        <begin position="61"/>
        <end position="78"/>
    </location>
</feature>
<reference evidence="2" key="1">
    <citation type="submission" date="2021-02" db="EMBL/GenBank/DDBJ databases">
        <authorList>
            <person name="Dougan E. K."/>
            <person name="Rhodes N."/>
            <person name="Thang M."/>
            <person name="Chan C."/>
        </authorList>
    </citation>
    <scope>NUCLEOTIDE SEQUENCE</scope>
</reference>
<name>A0A813L3D1_POLGL</name>
<dbReference type="EMBL" id="CAJNNW010034130">
    <property type="protein sequence ID" value="CAE8721668.1"/>
    <property type="molecule type" value="Genomic_DNA"/>
</dbReference>
<protein>
    <submittedName>
        <fullName evidence="2">Uncharacterized protein</fullName>
    </submittedName>
</protein>
<evidence type="ECO:0000256" key="1">
    <source>
        <dbReference type="SAM" id="MobiDB-lite"/>
    </source>
</evidence>
<evidence type="ECO:0000313" key="3">
    <source>
        <dbReference type="Proteomes" id="UP000626109"/>
    </source>
</evidence>
<dbReference type="AlphaFoldDB" id="A0A813L3D1"/>